<protein>
    <submittedName>
        <fullName evidence="8">Tubulin-specific chaperone C</fullName>
    </submittedName>
</protein>
<evidence type="ECO:0000256" key="3">
    <source>
        <dbReference type="ARBA" id="ARBA00022490"/>
    </source>
</evidence>
<feature type="domain" description="C-CAP/cofactor C-like" evidence="7">
    <location>
        <begin position="123"/>
        <end position="283"/>
    </location>
</feature>
<accession>A0A226DC05</accession>
<dbReference type="PANTHER" id="PTHR15139">
    <property type="entry name" value="TUBULIN FOLDING COFACTOR C"/>
    <property type="match status" value="1"/>
</dbReference>
<dbReference type="GO" id="GO:0015631">
    <property type="term" value="F:tubulin binding"/>
    <property type="evidence" value="ECO:0007669"/>
    <property type="project" value="InterPro"/>
</dbReference>
<dbReference type="Gene3D" id="2.160.20.70">
    <property type="match status" value="1"/>
</dbReference>
<evidence type="ECO:0000256" key="2">
    <source>
        <dbReference type="ARBA" id="ARBA00008848"/>
    </source>
</evidence>
<comment type="subcellular location">
    <subcellularLocation>
        <location evidence="1">Cytoplasm</location>
    </subcellularLocation>
</comment>
<dbReference type="InterPro" id="IPR031925">
    <property type="entry name" value="TBCC_N"/>
</dbReference>
<comment type="similarity">
    <text evidence="2">Belongs to the TBCC family.</text>
</comment>
<dbReference type="Gene3D" id="1.20.58.1250">
    <property type="entry name" value="Tubulin Binding Cofactor C, N-terminal domain"/>
    <property type="match status" value="1"/>
</dbReference>
<evidence type="ECO:0000313" key="8">
    <source>
        <dbReference type="EMBL" id="OXA42713.1"/>
    </source>
</evidence>
<name>A0A226DC05_FOLCA</name>
<dbReference type="EMBL" id="LNIX01000025">
    <property type="protein sequence ID" value="OXA42713.1"/>
    <property type="molecule type" value="Genomic_DNA"/>
</dbReference>
<keyword evidence="3" id="KW-0963">Cytoplasm</keyword>
<evidence type="ECO:0000256" key="5">
    <source>
        <dbReference type="ARBA" id="ARBA00023186"/>
    </source>
</evidence>
<dbReference type="GO" id="GO:0007021">
    <property type="term" value="P:tubulin complex assembly"/>
    <property type="evidence" value="ECO:0007669"/>
    <property type="project" value="TreeGrafter"/>
</dbReference>
<dbReference type="SMART" id="SM00673">
    <property type="entry name" value="CARP"/>
    <property type="match status" value="2"/>
</dbReference>
<evidence type="ECO:0000256" key="1">
    <source>
        <dbReference type="ARBA" id="ARBA00004496"/>
    </source>
</evidence>
<dbReference type="Pfam" id="PF07986">
    <property type="entry name" value="TBCC"/>
    <property type="match status" value="1"/>
</dbReference>
<dbReference type="InterPro" id="IPR016098">
    <property type="entry name" value="CAP/MinC_C"/>
</dbReference>
<dbReference type="OrthoDB" id="194775at2759"/>
<dbReference type="InterPro" id="IPR012945">
    <property type="entry name" value="Tubulin-bd_cofactor_C_dom"/>
</dbReference>
<reference evidence="8 9" key="1">
    <citation type="submission" date="2015-12" db="EMBL/GenBank/DDBJ databases">
        <title>The genome of Folsomia candida.</title>
        <authorList>
            <person name="Faddeeva A."/>
            <person name="Derks M.F."/>
            <person name="Anvar Y."/>
            <person name="Smit S."/>
            <person name="Van Straalen N."/>
            <person name="Roelofs D."/>
        </authorList>
    </citation>
    <scope>NUCLEOTIDE SEQUENCE [LARGE SCALE GENOMIC DNA]</scope>
    <source>
        <strain evidence="8 9">VU population</strain>
        <tissue evidence="8">Whole body</tissue>
    </source>
</reference>
<dbReference type="OMA" id="YFQHEIT"/>
<dbReference type="PROSITE" id="PS51329">
    <property type="entry name" value="C_CAP_COFACTOR_C"/>
    <property type="match status" value="1"/>
</dbReference>
<evidence type="ECO:0000256" key="4">
    <source>
        <dbReference type="ARBA" id="ARBA00022990"/>
    </source>
</evidence>
<dbReference type="GO" id="GO:0007023">
    <property type="term" value="P:post-chaperonin tubulin folding pathway"/>
    <property type="evidence" value="ECO:0007669"/>
    <property type="project" value="InterPro"/>
</dbReference>
<evidence type="ECO:0000259" key="7">
    <source>
        <dbReference type="PROSITE" id="PS51329"/>
    </source>
</evidence>
<evidence type="ECO:0000313" key="9">
    <source>
        <dbReference type="Proteomes" id="UP000198287"/>
    </source>
</evidence>
<dbReference type="InterPro" id="IPR038397">
    <property type="entry name" value="TBCC_N_sf"/>
</dbReference>
<sequence length="306" mass="34408">MGDAPPAASTTHNQSKLSEEFMAIFNKQKNELSVSIDSLSTDSTNANEKLTEILNGIQNLNKILHDASMFLPSYSIKMRQNEIRDLEKSLKNKDDELIPKKRFGFKSKPKEGPVIENSTGATPKSDSLDASIKLIKSTVDSNFITIENLENTTSVLEDDKVSRTDVLLRNLTNVVIYLHGSPSTLRITNIKNCKILCGPVYTSVFVESSVDSVLFLCCQQLRTHSSKNTDIYLRVRSRAIIEECNGIRFGPYIWDHPLSNKLHQATQIDSDLERFDAVDDFNWLSASHSPNWSIVPVEERITFPSL</sequence>
<dbReference type="Pfam" id="PF16752">
    <property type="entry name" value="TBCC_N"/>
    <property type="match status" value="1"/>
</dbReference>
<evidence type="ECO:0000256" key="6">
    <source>
        <dbReference type="ARBA" id="ARBA00026055"/>
    </source>
</evidence>
<dbReference type="AlphaFoldDB" id="A0A226DC05"/>
<keyword evidence="9" id="KW-1185">Reference proteome</keyword>
<dbReference type="InterPro" id="IPR006599">
    <property type="entry name" value="CARP_motif"/>
</dbReference>
<gene>
    <name evidence="8" type="ORF">Fcan01_22531</name>
</gene>
<proteinExistence type="inferred from homology"/>
<keyword evidence="5" id="KW-0143">Chaperone</keyword>
<dbReference type="GO" id="GO:0005737">
    <property type="term" value="C:cytoplasm"/>
    <property type="evidence" value="ECO:0007669"/>
    <property type="project" value="UniProtKB-SubCell"/>
</dbReference>
<comment type="caution">
    <text evidence="8">The sequence shown here is derived from an EMBL/GenBank/DDBJ whole genome shotgun (WGS) entry which is preliminary data.</text>
</comment>
<organism evidence="8 9">
    <name type="scientific">Folsomia candida</name>
    <name type="common">Springtail</name>
    <dbReference type="NCBI Taxonomy" id="158441"/>
    <lineage>
        <taxon>Eukaryota</taxon>
        <taxon>Metazoa</taxon>
        <taxon>Ecdysozoa</taxon>
        <taxon>Arthropoda</taxon>
        <taxon>Hexapoda</taxon>
        <taxon>Collembola</taxon>
        <taxon>Entomobryomorpha</taxon>
        <taxon>Isotomoidea</taxon>
        <taxon>Isotomidae</taxon>
        <taxon>Proisotominae</taxon>
        <taxon>Folsomia</taxon>
    </lineage>
</organism>
<dbReference type="InterPro" id="IPR027684">
    <property type="entry name" value="TBCC"/>
</dbReference>
<dbReference type="PANTHER" id="PTHR15139:SF0">
    <property type="entry name" value="TUBULIN-SPECIFIC CHAPERONE C"/>
    <property type="match status" value="1"/>
</dbReference>
<comment type="subunit">
    <text evidence="6">Supercomplex made of cofactors A to E. Cofactors A and D function by capturing and stabilizing tubulin in a quasi-native conformation. Cofactor E binds to the cofactor D-tubulin complex; interaction with cofactor C then causes the release of tubulin polypeptides that are committed to the native state.</text>
</comment>
<dbReference type="STRING" id="158441.A0A226DC05"/>
<dbReference type="Proteomes" id="UP000198287">
    <property type="component" value="Unassembled WGS sequence"/>
</dbReference>
<keyword evidence="4" id="KW-0007">Acetylation</keyword>
<dbReference type="InterPro" id="IPR017901">
    <property type="entry name" value="C-CAP_CF_C-like"/>
</dbReference>